<accession>A0A2J7TMP2</accession>
<dbReference type="InterPro" id="IPR002481">
    <property type="entry name" value="FUR"/>
</dbReference>
<keyword evidence="4 12" id="KW-0963">Cytoplasm</keyword>
<evidence type="ECO:0000256" key="12">
    <source>
        <dbReference type="RuleBase" id="RU364037"/>
    </source>
</evidence>
<keyword evidence="5 12" id="KW-0678">Repressor</keyword>
<sequence>MPRSNSKSRRLPGQLKAPLGQLPGCPFHELRIKFADTGLRPTRQRLSLGWLLFSRGDRHITAENLAEEAQASNVPVSLATIYNSLHQFSGVGLLREVAVDGTRTYFDTNTQIHHHFLIDGTLVDIPEVKIDPLDLPPTPPGKRVAAIEVVVHLRDASA</sequence>
<keyword evidence="7 12" id="KW-0862">Zinc</keyword>
<dbReference type="AlphaFoldDB" id="A0A2J7TMP2"/>
<evidence type="ECO:0000256" key="11">
    <source>
        <dbReference type="PIRSR" id="PIRSR602481-2"/>
    </source>
</evidence>
<dbReference type="GO" id="GO:1900376">
    <property type="term" value="P:regulation of secondary metabolite biosynthetic process"/>
    <property type="evidence" value="ECO:0007669"/>
    <property type="project" value="TreeGrafter"/>
</dbReference>
<evidence type="ECO:0000313" key="13">
    <source>
        <dbReference type="EMBL" id="PNG28042.1"/>
    </source>
</evidence>
<evidence type="ECO:0000256" key="2">
    <source>
        <dbReference type="ARBA" id="ARBA00007957"/>
    </source>
</evidence>
<dbReference type="NCBIfam" id="NF045678">
    <property type="entry name" value="TransRegIrrA"/>
    <property type="match status" value="1"/>
</dbReference>
<organism evidence="13 14">
    <name type="scientific">Methylocella silvestris</name>
    <dbReference type="NCBI Taxonomy" id="199596"/>
    <lineage>
        <taxon>Bacteria</taxon>
        <taxon>Pseudomonadati</taxon>
        <taxon>Pseudomonadota</taxon>
        <taxon>Alphaproteobacteria</taxon>
        <taxon>Hyphomicrobiales</taxon>
        <taxon>Beijerinckiaceae</taxon>
        <taxon>Methylocella</taxon>
    </lineage>
</organism>
<dbReference type="GO" id="GO:0003700">
    <property type="term" value="F:DNA-binding transcription factor activity"/>
    <property type="evidence" value="ECO:0007669"/>
    <property type="project" value="UniProtKB-UniRule"/>
</dbReference>
<comment type="caution">
    <text evidence="13">The sequence shown here is derived from an EMBL/GenBank/DDBJ whole genome shotgun (WGS) entry which is preliminary data.</text>
</comment>
<dbReference type="InterPro" id="IPR036388">
    <property type="entry name" value="WH-like_DNA-bd_sf"/>
</dbReference>
<keyword evidence="6 11" id="KW-0479">Metal-binding</keyword>
<dbReference type="FunFam" id="1.10.10.10:FF:000007">
    <property type="entry name" value="Ferric uptake regulation protein"/>
    <property type="match status" value="1"/>
</dbReference>
<dbReference type="Gene3D" id="1.10.10.10">
    <property type="entry name" value="Winged helix-like DNA-binding domain superfamily/Winged helix DNA-binding domain"/>
    <property type="match status" value="1"/>
</dbReference>
<dbReference type="Proteomes" id="UP000236286">
    <property type="component" value="Unassembled WGS sequence"/>
</dbReference>
<evidence type="ECO:0000256" key="4">
    <source>
        <dbReference type="ARBA" id="ARBA00022490"/>
    </source>
</evidence>
<keyword evidence="10 12" id="KW-0804">Transcription</keyword>
<dbReference type="GO" id="GO:0008270">
    <property type="term" value="F:zinc ion binding"/>
    <property type="evidence" value="ECO:0007669"/>
    <property type="project" value="TreeGrafter"/>
</dbReference>
<comment type="similarity">
    <text evidence="2 12">Belongs to the Fur family.</text>
</comment>
<dbReference type="CDD" id="cd07153">
    <property type="entry name" value="Fur_like"/>
    <property type="match status" value="1"/>
</dbReference>
<evidence type="ECO:0000256" key="3">
    <source>
        <dbReference type="ARBA" id="ARBA00020910"/>
    </source>
</evidence>
<evidence type="ECO:0000313" key="14">
    <source>
        <dbReference type="Proteomes" id="UP000236286"/>
    </source>
</evidence>
<keyword evidence="8 12" id="KW-0805">Transcription regulation</keyword>
<protein>
    <recommendedName>
        <fullName evidence="3 12">Ferric uptake regulation protein</fullName>
    </recommendedName>
</protein>
<keyword evidence="9 12" id="KW-0238">DNA-binding</keyword>
<feature type="binding site" evidence="11">
    <location>
        <position position="113"/>
    </location>
    <ligand>
        <name>Fe cation</name>
        <dbReference type="ChEBI" id="CHEBI:24875"/>
    </ligand>
</feature>
<evidence type="ECO:0000256" key="10">
    <source>
        <dbReference type="ARBA" id="ARBA00023163"/>
    </source>
</evidence>
<dbReference type="GO" id="GO:0000976">
    <property type="term" value="F:transcription cis-regulatory region binding"/>
    <property type="evidence" value="ECO:0007669"/>
    <property type="project" value="TreeGrafter"/>
</dbReference>
<reference evidence="13 14" key="1">
    <citation type="submission" date="2017-10" db="EMBL/GenBank/DDBJ databases">
        <title>Genome announcement of Methylocella silvestris TVC from permafrost.</title>
        <authorList>
            <person name="Wang J."/>
            <person name="Geng K."/>
            <person name="Ul-Haque F."/>
            <person name="Crombie A.T."/>
            <person name="Street L.E."/>
            <person name="Wookey P.A."/>
            <person name="Murrell J.C."/>
            <person name="Pratscher J."/>
        </authorList>
    </citation>
    <scope>NUCLEOTIDE SEQUENCE [LARGE SCALE GENOMIC DNA]</scope>
    <source>
        <strain evidence="13 14">TVC</strain>
    </source>
</reference>
<dbReference type="SUPFAM" id="SSF46785">
    <property type="entry name" value="Winged helix' DNA-binding domain"/>
    <property type="match status" value="1"/>
</dbReference>
<dbReference type="PANTHER" id="PTHR33202:SF7">
    <property type="entry name" value="FERRIC UPTAKE REGULATION PROTEIN"/>
    <property type="match status" value="1"/>
</dbReference>
<evidence type="ECO:0000256" key="9">
    <source>
        <dbReference type="ARBA" id="ARBA00023125"/>
    </source>
</evidence>
<keyword evidence="11 12" id="KW-0408">Iron</keyword>
<dbReference type="GO" id="GO:0045892">
    <property type="term" value="P:negative regulation of DNA-templated transcription"/>
    <property type="evidence" value="ECO:0007669"/>
    <property type="project" value="TreeGrafter"/>
</dbReference>
<evidence type="ECO:0000256" key="7">
    <source>
        <dbReference type="ARBA" id="ARBA00022833"/>
    </source>
</evidence>
<dbReference type="InterPro" id="IPR036390">
    <property type="entry name" value="WH_DNA-bd_sf"/>
</dbReference>
<comment type="subcellular location">
    <subcellularLocation>
        <location evidence="1 12">Cytoplasm</location>
    </subcellularLocation>
</comment>
<name>A0A2J7TMP2_METSI</name>
<dbReference type="OrthoDB" id="9800477at2"/>
<dbReference type="Pfam" id="PF01475">
    <property type="entry name" value="FUR"/>
    <property type="match status" value="1"/>
</dbReference>
<comment type="subunit">
    <text evidence="12">Homodimer.</text>
</comment>
<dbReference type="PANTHER" id="PTHR33202">
    <property type="entry name" value="ZINC UPTAKE REGULATION PROTEIN"/>
    <property type="match status" value="1"/>
</dbReference>
<evidence type="ECO:0000256" key="8">
    <source>
        <dbReference type="ARBA" id="ARBA00023015"/>
    </source>
</evidence>
<evidence type="ECO:0000256" key="6">
    <source>
        <dbReference type="ARBA" id="ARBA00022723"/>
    </source>
</evidence>
<dbReference type="EMBL" id="PDZR01000001">
    <property type="protein sequence ID" value="PNG28042.1"/>
    <property type="molecule type" value="Genomic_DNA"/>
</dbReference>
<comment type="cofactor">
    <cofactor evidence="11">
        <name>Mn(2+)</name>
        <dbReference type="ChEBI" id="CHEBI:29035"/>
    </cofactor>
    <cofactor evidence="11">
        <name>Fe(2+)</name>
        <dbReference type="ChEBI" id="CHEBI:29033"/>
    </cofactor>
    <text evidence="11">Binds 1 Mn(2+) or Fe(2+) ion per subunit.</text>
</comment>
<evidence type="ECO:0000256" key="5">
    <source>
        <dbReference type="ARBA" id="ARBA00022491"/>
    </source>
</evidence>
<dbReference type="GO" id="GO:0005737">
    <property type="term" value="C:cytoplasm"/>
    <property type="evidence" value="ECO:0007669"/>
    <property type="project" value="UniProtKB-SubCell"/>
</dbReference>
<dbReference type="RefSeq" id="WP_102842044.1">
    <property type="nucleotide sequence ID" value="NZ_PDZR01000001.1"/>
</dbReference>
<evidence type="ECO:0000256" key="1">
    <source>
        <dbReference type="ARBA" id="ARBA00004496"/>
    </source>
</evidence>
<proteinExistence type="inferred from homology"/>
<gene>
    <name evidence="12" type="primary">fur</name>
    <name evidence="13" type="ORF">CR492_02195</name>
</gene>